<feature type="transmembrane region" description="Helical" evidence="13">
    <location>
        <begin position="7"/>
        <end position="28"/>
    </location>
</feature>
<gene>
    <name evidence="14" type="ORF">DCM90_05930</name>
</gene>
<evidence type="ECO:0000256" key="13">
    <source>
        <dbReference type="SAM" id="Phobius"/>
    </source>
</evidence>
<evidence type="ECO:0000256" key="5">
    <source>
        <dbReference type="ARBA" id="ARBA00022692"/>
    </source>
</evidence>
<comment type="catalytic activity">
    <reaction evidence="12">
        <text>K(+)(in) = K(+)(out)</text>
        <dbReference type="Rhea" id="RHEA:29463"/>
        <dbReference type="ChEBI" id="CHEBI:29103"/>
    </reaction>
</comment>
<dbReference type="GO" id="GO:0015252">
    <property type="term" value="F:proton channel activity"/>
    <property type="evidence" value="ECO:0007669"/>
    <property type="project" value="InterPro"/>
</dbReference>
<keyword evidence="5 13" id="KW-0812">Transmembrane</keyword>
<feature type="transmembrane region" description="Helical" evidence="13">
    <location>
        <begin position="40"/>
        <end position="58"/>
    </location>
</feature>
<evidence type="ECO:0000256" key="3">
    <source>
        <dbReference type="ARBA" id="ARBA00022448"/>
    </source>
</evidence>
<keyword evidence="7" id="KW-0630">Potassium</keyword>
<dbReference type="EMBL" id="QCXQ01000002">
    <property type="protein sequence ID" value="PWG00462.1"/>
    <property type="molecule type" value="Genomic_DNA"/>
</dbReference>
<evidence type="ECO:0000256" key="9">
    <source>
        <dbReference type="ARBA" id="ARBA00023065"/>
    </source>
</evidence>
<keyword evidence="9" id="KW-0406">Ion transport</keyword>
<proteinExistence type="inferred from homology"/>
<dbReference type="GO" id="GO:0016020">
    <property type="term" value="C:membrane"/>
    <property type="evidence" value="ECO:0007669"/>
    <property type="project" value="UniProtKB-SubCell"/>
</dbReference>
<name>A0A2V1N068_9LACO</name>
<dbReference type="RefSeq" id="WP_109250410.1">
    <property type="nucleotide sequence ID" value="NZ_QCXQ01000002.1"/>
</dbReference>
<dbReference type="AlphaFoldDB" id="A0A2V1N068"/>
<evidence type="ECO:0000256" key="2">
    <source>
        <dbReference type="ARBA" id="ARBA00006920"/>
    </source>
</evidence>
<evidence type="ECO:0000313" key="14">
    <source>
        <dbReference type="EMBL" id="PWG00462.1"/>
    </source>
</evidence>
<evidence type="ECO:0000256" key="4">
    <source>
        <dbReference type="ARBA" id="ARBA00022538"/>
    </source>
</evidence>
<keyword evidence="11" id="KW-0407">Ion channel</keyword>
<evidence type="ECO:0008006" key="16">
    <source>
        <dbReference type="Google" id="ProtNLM"/>
    </source>
</evidence>
<evidence type="ECO:0000256" key="8">
    <source>
        <dbReference type="ARBA" id="ARBA00022989"/>
    </source>
</evidence>
<accession>A0A2V1N068</accession>
<dbReference type="Pfam" id="PF06736">
    <property type="entry name" value="TMEM175"/>
    <property type="match status" value="1"/>
</dbReference>
<dbReference type="GO" id="GO:0005267">
    <property type="term" value="F:potassium channel activity"/>
    <property type="evidence" value="ECO:0007669"/>
    <property type="project" value="UniProtKB-KW"/>
</dbReference>
<keyword evidence="15" id="KW-1185">Reference proteome</keyword>
<keyword evidence="10 13" id="KW-0472">Membrane</keyword>
<keyword evidence="4" id="KW-0633">Potassium transport</keyword>
<protein>
    <recommendedName>
        <fullName evidence="16">DUF1211 domain-containing protein</fullName>
    </recommendedName>
</protein>
<dbReference type="OrthoDB" id="7626281at2"/>
<comment type="similarity">
    <text evidence="2">Belongs to the TMEM175 family.</text>
</comment>
<sequence>MRKDRVLAFSEAIIAILMTIMVLEIKVPEVPHFSALLREYPYFIAFIVSFLIISVSWYNQHYIFAKTKWVSRRAFWANLLWLLVMAFFPVATARVSEFPNDRDPSYFYFGIYFCWMVAYYLLAAVLVADNDNHQLAQAISPKKHFGLDIPLLLIGMVGIYFWPPMCLVITSLLSVSYAVLVPRDSDRIETE</sequence>
<comment type="caution">
    <text evidence="14">The sequence shown here is derived from an EMBL/GenBank/DDBJ whole genome shotgun (WGS) entry which is preliminary data.</text>
</comment>
<evidence type="ECO:0000256" key="11">
    <source>
        <dbReference type="ARBA" id="ARBA00023303"/>
    </source>
</evidence>
<comment type="subcellular location">
    <subcellularLocation>
        <location evidence="1">Membrane</location>
        <topology evidence="1">Multi-pass membrane protein</topology>
    </subcellularLocation>
</comment>
<evidence type="ECO:0000256" key="12">
    <source>
        <dbReference type="ARBA" id="ARBA00034430"/>
    </source>
</evidence>
<organism evidence="14 15">
    <name type="scientific">Levilactobacillus bambusae</name>
    <dbReference type="NCBI Taxonomy" id="2024736"/>
    <lineage>
        <taxon>Bacteria</taxon>
        <taxon>Bacillati</taxon>
        <taxon>Bacillota</taxon>
        <taxon>Bacilli</taxon>
        <taxon>Lactobacillales</taxon>
        <taxon>Lactobacillaceae</taxon>
        <taxon>Levilactobacillus</taxon>
    </lineage>
</organism>
<evidence type="ECO:0000256" key="7">
    <source>
        <dbReference type="ARBA" id="ARBA00022958"/>
    </source>
</evidence>
<evidence type="ECO:0000256" key="1">
    <source>
        <dbReference type="ARBA" id="ARBA00004141"/>
    </source>
</evidence>
<dbReference type="InterPro" id="IPR010617">
    <property type="entry name" value="TMEM175-like"/>
</dbReference>
<feature type="transmembrane region" description="Helical" evidence="13">
    <location>
        <begin position="107"/>
        <end position="128"/>
    </location>
</feature>
<feature type="transmembrane region" description="Helical" evidence="13">
    <location>
        <begin position="149"/>
        <end position="173"/>
    </location>
</feature>
<evidence type="ECO:0000313" key="15">
    <source>
        <dbReference type="Proteomes" id="UP000245080"/>
    </source>
</evidence>
<keyword evidence="3" id="KW-0813">Transport</keyword>
<feature type="transmembrane region" description="Helical" evidence="13">
    <location>
        <begin position="79"/>
        <end position="95"/>
    </location>
</feature>
<evidence type="ECO:0000256" key="10">
    <source>
        <dbReference type="ARBA" id="ARBA00023136"/>
    </source>
</evidence>
<reference evidence="14 15" key="1">
    <citation type="journal article" date="2018" name="Int. J. Syst. Evol. Microbiol.">
        <title>Lactobacillus bambusae sp. nov., isolated from a traditional fermented Ma-bamboo shoots of Taiwan.</title>
        <authorList>
            <person name="Wang L.-T."/>
        </authorList>
    </citation>
    <scope>NUCLEOTIDE SEQUENCE [LARGE SCALE GENOMIC DNA]</scope>
    <source>
        <strain evidence="14 15">BS-W1</strain>
    </source>
</reference>
<keyword evidence="8 13" id="KW-1133">Transmembrane helix</keyword>
<keyword evidence="6" id="KW-0631">Potassium channel</keyword>
<evidence type="ECO:0000256" key="6">
    <source>
        <dbReference type="ARBA" id="ARBA00022826"/>
    </source>
</evidence>
<dbReference type="Proteomes" id="UP000245080">
    <property type="component" value="Unassembled WGS sequence"/>
</dbReference>